<dbReference type="NCBIfam" id="NF004231">
    <property type="entry name" value="PRK05679.1"/>
    <property type="match status" value="1"/>
</dbReference>
<evidence type="ECO:0000256" key="4">
    <source>
        <dbReference type="ARBA" id="ARBA00012801"/>
    </source>
</evidence>
<accession>A0A1F5L7A5</accession>
<dbReference type="Gene3D" id="2.30.110.10">
    <property type="entry name" value="Electron Transport, Fmn-binding Protein, Chain A"/>
    <property type="match status" value="1"/>
</dbReference>
<protein>
    <recommendedName>
        <fullName evidence="4">pyridoxal 5'-phosphate synthase</fullName>
        <ecNumber evidence="4">1.4.3.5</ecNumber>
    </recommendedName>
</protein>
<name>A0A1F5L7A5_PENAI</name>
<keyword evidence="7" id="KW-0560">Oxidoreductase</keyword>
<evidence type="ECO:0000256" key="5">
    <source>
        <dbReference type="ARBA" id="ARBA00022630"/>
    </source>
</evidence>
<sequence length="223" mass="25105">MSIDDTSFRTELRTTKVLEGPFPDLSFDTFPPTPQDAFKNWFHEAVAAGVREPHAMTVSTVDKEGCPDARVLILKNVDSRGWHFAVKADSPKGKQLAGNGSAALTFYWPLLARQVRVKGRAVALPGEESAMDYAARPVASKVSAIASEQSEILVDRRDLERKLVATKEALRRDSMAGVEKWRVYAVDAHAVEFWQGHASRLHQRLQYVWSKDDCKWVKQLLWP</sequence>
<comment type="pathway">
    <text evidence="2">Cofactor metabolism; pyridoxal 5'-phosphate salvage; pyridoxal 5'-phosphate from pyridoxamine 5'-phosphate: step 1/1.</text>
</comment>
<dbReference type="RefSeq" id="XP_022484539.1">
    <property type="nucleotide sequence ID" value="XM_022635538.1"/>
</dbReference>
<dbReference type="Pfam" id="PF01243">
    <property type="entry name" value="PNPOx_N"/>
    <property type="match status" value="1"/>
</dbReference>
<evidence type="ECO:0000256" key="7">
    <source>
        <dbReference type="ARBA" id="ARBA00023002"/>
    </source>
</evidence>
<evidence type="ECO:0000256" key="2">
    <source>
        <dbReference type="ARBA" id="ARBA00004738"/>
    </source>
</evidence>
<evidence type="ECO:0000256" key="1">
    <source>
        <dbReference type="ARBA" id="ARBA00001917"/>
    </source>
</evidence>
<dbReference type="GO" id="GO:0004733">
    <property type="term" value="F:pyridoxamine phosphate oxidase activity"/>
    <property type="evidence" value="ECO:0007669"/>
    <property type="project" value="UniProtKB-EC"/>
</dbReference>
<dbReference type="InterPro" id="IPR019576">
    <property type="entry name" value="Pyridoxamine_oxidase_dimer_C"/>
</dbReference>
<evidence type="ECO:0000313" key="10">
    <source>
        <dbReference type="EMBL" id="OGE49085.1"/>
    </source>
</evidence>
<dbReference type="GO" id="GO:0008615">
    <property type="term" value="P:pyridoxine biosynthetic process"/>
    <property type="evidence" value="ECO:0007669"/>
    <property type="project" value="InterPro"/>
</dbReference>
<comment type="caution">
    <text evidence="10">The sequence shown here is derived from an EMBL/GenBank/DDBJ whole genome shotgun (WGS) entry which is preliminary data.</text>
</comment>
<dbReference type="InterPro" id="IPR011576">
    <property type="entry name" value="Pyridox_Oxase_N"/>
</dbReference>
<keyword evidence="5" id="KW-0285">Flavoprotein</keyword>
<dbReference type="STRING" id="1835702.A0A1F5L7A5"/>
<dbReference type="PANTHER" id="PTHR10851">
    <property type="entry name" value="PYRIDOXINE-5-PHOSPHATE OXIDASE"/>
    <property type="match status" value="1"/>
</dbReference>
<dbReference type="GO" id="GO:0010181">
    <property type="term" value="F:FMN binding"/>
    <property type="evidence" value="ECO:0007669"/>
    <property type="project" value="InterPro"/>
</dbReference>
<dbReference type="Pfam" id="PF10590">
    <property type="entry name" value="PNP_phzG_C"/>
    <property type="match status" value="1"/>
</dbReference>
<dbReference type="UniPathway" id="UPA01068">
    <property type="reaction ID" value="UER00304"/>
</dbReference>
<dbReference type="SUPFAM" id="SSF50475">
    <property type="entry name" value="FMN-binding split barrel"/>
    <property type="match status" value="1"/>
</dbReference>
<keyword evidence="6" id="KW-0288">FMN</keyword>
<dbReference type="InterPro" id="IPR012349">
    <property type="entry name" value="Split_barrel_FMN-bd"/>
</dbReference>
<dbReference type="AlphaFoldDB" id="A0A1F5L7A5"/>
<feature type="domain" description="Pyridoxine 5'-phosphate oxidase dimerisation C-terminal" evidence="9">
    <location>
        <begin position="181"/>
        <end position="223"/>
    </location>
</feature>
<comment type="pathway">
    <text evidence="3">Cofactor metabolism; pyridoxal 5'-phosphate salvage; pyridoxal 5'-phosphate from pyridoxine 5'-phosphate: step 1/1.</text>
</comment>
<organism evidence="10 11">
    <name type="scientific">Penicillium arizonense</name>
    <dbReference type="NCBI Taxonomy" id="1835702"/>
    <lineage>
        <taxon>Eukaryota</taxon>
        <taxon>Fungi</taxon>
        <taxon>Dikarya</taxon>
        <taxon>Ascomycota</taxon>
        <taxon>Pezizomycotina</taxon>
        <taxon>Eurotiomycetes</taxon>
        <taxon>Eurotiomycetidae</taxon>
        <taxon>Eurotiales</taxon>
        <taxon>Aspergillaceae</taxon>
        <taxon>Penicillium</taxon>
    </lineage>
</organism>
<dbReference type="GeneID" id="34580272"/>
<evidence type="ECO:0000259" key="9">
    <source>
        <dbReference type="Pfam" id="PF10590"/>
    </source>
</evidence>
<dbReference type="OrthoDB" id="303614at2759"/>
<dbReference type="Proteomes" id="UP000177622">
    <property type="component" value="Unassembled WGS sequence"/>
</dbReference>
<dbReference type="EMBL" id="LXJU01000023">
    <property type="protein sequence ID" value="OGE49085.1"/>
    <property type="molecule type" value="Genomic_DNA"/>
</dbReference>
<dbReference type="PANTHER" id="PTHR10851:SF0">
    <property type="entry name" value="PYRIDOXINE-5'-PHOSPHATE OXIDASE"/>
    <property type="match status" value="1"/>
</dbReference>
<keyword evidence="11" id="KW-1185">Reference proteome</keyword>
<comment type="cofactor">
    <cofactor evidence="1">
        <name>FMN</name>
        <dbReference type="ChEBI" id="CHEBI:58210"/>
    </cofactor>
</comment>
<dbReference type="PIRSF" id="PIRSF000190">
    <property type="entry name" value="Pyd_amn-ph_oxd"/>
    <property type="match status" value="1"/>
</dbReference>
<dbReference type="EC" id="1.4.3.5" evidence="4"/>
<dbReference type="InterPro" id="IPR000659">
    <property type="entry name" value="Pyridox_Oxase"/>
</dbReference>
<evidence type="ECO:0000256" key="3">
    <source>
        <dbReference type="ARBA" id="ARBA00005037"/>
    </source>
</evidence>
<gene>
    <name evidence="10" type="ORF">PENARI_c023G05358</name>
</gene>
<evidence type="ECO:0000256" key="6">
    <source>
        <dbReference type="ARBA" id="ARBA00022643"/>
    </source>
</evidence>
<proteinExistence type="predicted"/>
<reference evidence="10 11" key="1">
    <citation type="journal article" date="2016" name="Sci. Rep.">
        <title>Penicillium arizonense, a new, genome sequenced fungal species, reveals a high chemical diversity in secreted metabolites.</title>
        <authorList>
            <person name="Grijseels S."/>
            <person name="Nielsen J.C."/>
            <person name="Randelovic M."/>
            <person name="Nielsen J."/>
            <person name="Nielsen K.F."/>
            <person name="Workman M."/>
            <person name="Frisvad J.C."/>
        </authorList>
    </citation>
    <scope>NUCLEOTIDE SEQUENCE [LARGE SCALE GENOMIC DNA]</scope>
    <source>
        <strain evidence="10 11">CBS 141311</strain>
    </source>
</reference>
<feature type="domain" description="Pyridoxamine 5'-phosphate oxidase N-terminal" evidence="8">
    <location>
        <begin position="43"/>
        <end position="162"/>
    </location>
</feature>
<evidence type="ECO:0000313" key="11">
    <source>
        <dbReference type="Proteomes" id="UP000177622"/>
    </source>
</evidence>
<evidence type="ECO:0000259" key="8">
    <source>
        <dbReference type="Pfam" id="PF01243"/>
    </source>
</evidence>